<keyword evidence="6" id="KW-0677">Repeat</keyword>
<dbReference type="OrthoDB" id="1546079at2759"/>
<evidence type="ECO:0000256" key="11">
    <source>
        <dbReference type="ARBA" id="ARBA00023316"/>
    </source>
</evidence>
<evidence type="ECO:0000256" key="4">
    <source>
        <dbReference type="ARBA" id="ARBA00022525"/>
    </source>
</evidence>
<feature type="chain" id="PRO_5034722288" description="endo-polygalacturonase" evidence="15">
    <location>
        <begin position="26"/>
        <end position="389"/>
    </location>
</feature>
<keyword evidence="8" id="KW-1015">Disulfide bond</keyword>
<keyword evidence="9" id="KW-0325">Glycoprotein</keyword>
<dbReference type="GO" id="GO:0004650">
    <property type="term" value="F:polygalacturonase activity"/>
    <property type="evidence" value="ECO:0007669"/>
    <property type="project" value="UniProtKB-EC"/>
</dbReference>
<dbReference type="GeneID" id="41988836"/>
<dbReference type="RefSeq" id="XP_031001438.1">
    <property type="nucleotide sequence ID" value="XM_031153558.1"/>
</dbReference>
<evidence type="ECO:0000256" key="8">
    <source>
        <dbReference type="ARBA" id="ARBA00023157"/>
    </source>
</evidence>
<evidence type="ECO:0000256" key="10">
    <source>
        <dbReference type="ARBA" id="ARBA00023295"/>
    </source>
</evidence>
<evidence type="ECO:0000313" key="17">
    <source>
        <dbReference type="Proteomes" id="UP000431533"/>
    </source>
</evidence>
<evidence type="ECO:0000256" key="5">
    <source>
        <dbReference type="ARBA" id="ARBA00022729"/>
    </source>
</evidence>
<evidence type="ECO:0000256" key="3">
    <source>
        <dbReference type="ARBA" id="ARBA00012736"/>
    </source>
</evidence>
<dbReference type="Pfam" id="PF00295">
    <property type="entry name" value="Glyco_hydro_28"/>
    <property type="match status" value="1"/>
</dbReference>
<comment type="caution">
    <text evidence="16">The sequence shown here is derived from an EMBL/GenBank/DDBJ whole genome shotgun (WGS) entry which is preliminary data.</text>
</comment>
<dbReference type="GO" id="GO:0071555">
    <property type="term" value="P:cell wall organization"/>
    <property type="evidence" value="ECO:0007669"/>
    <property type="project" value="UniProtKB-KW"/>
</dbReference>
<dbReference type="Gene3D" id="2.160.20.10">
    <property type="entry name" value="Single-stranded right-handed beta-helix, Pectin lyase-like"/>
    <property type="match status" value="1"/>
</dbReference>
<evidence type="ECO:0000256" key="9">
    <source>
        <dbReference type="ARBA" id="ARBA00023180"/>
    </source>
</evidence>
<dbReference type="InterPro" id="IPR000743">
    <property type="entry name" value="Glyco_hydro_28"/>
</dbReference>
<keyword evidence="17" id="KW-1185">Reference proteome</keyword>
<dbReference type="SMART" id="SM00710">
    <property type="entry name" value="PbH1"/>
    <property type="match status" value="5"/>
</dbReference>
<reference evidence="16 17" key="1">
    <citation type="submission" date="2018-05" db="EMBL/GenBank/DDBJ databases">
        <title>Genome sequencing and assembly of the regulated plant pathogen Lachnellula willkommii and related sister species for the development of diagnostic species identification markers.</title>
        <authorList>
            <person name="Giroux E."/>
            <person name="Bilodeau G."/>
        </authorList>
    </citation>
    <scope>NUCLEOTIDE SEQUENCE [LARGE SCALE GENOMIC DNA]</scope>
    <source>
        <strain evidence="16 17">CBS 185.66</strain>
    </source>
</reference>
<accession>A0A8H8QVW4</accession>
<evidence type="ECO:0000313" key="16">
    <source>
        <dbReference type="EMBL" id="TVY22650.1"/>
    </source>
</evidence>
<evidence type="ECO:0000256" key="7">
    <source>
        <dbReference type="ARBA" id="ARBA00022801"/>
    </source>
</evidence>
<dbReference type="InterPro" id="IPR012334">
    <property type="entry name" value="Pectin_lyas_fold"/>
</dbReference>
<keyword evidence="10 14" id="KW-0326">Glycosidase</keyword>
<dbReference type="InterPro" id="IPR011050">
    <property type="entry name" value="Pectin_lyase_fold/virulence"/>
</dbReference>
<keyword evidence="4" id="KW-0964">Secreted</keyword>
<feature type="signal peptide" evidence="15">
    <location>
        <begin position="1"/>
        <end position="25"/>
    </location>
</feature>
<name>A0A8H8QVW4_9HELO</name>
<dbReference type="PANTHER" id="PTHR31884">
    <property type="entry name" value="POLYGALACTURONASE"/>
    <property type="match status" value="1"/>
</dbReference>
<evidence type="ECO:0000256" key="6">
    <source>
        <dbReference type="ARBA" id="ARBA00022737"/>
    </source>
</evidence>
<evidence type="ECO:0000256" key="13">
    <source>
        <dbReference type="ARBA" id="ARBA00037707"/>
    </source>
</evidence>
<dbReference type="EC" id="3.2.1.15" evidence="3"/>
<gene>
    <name evidence="16" type="primary">pgaD</name>
    <name evidence="16" type="ORF">LHYA1_G008638</name>
</gene>
<comment type="catalytic activity">
    <reaction evidence="12">
        <text>(1,4-alpha-D-galacturonosyl)n+m + H2O = (1,4-alpha-D-galacturonosyl)n + (1,4-alpha-D-galacturonosyl)m.</text>
        <dbReference type="EC" id="3.2.1.15"/>
    </reaction>
</comment>
<evidence type="ECO:0000256" key="15">
    <source>
        <dbReference type="SAM" id="SignalP"/>
    </source>
</evidence>
<proteinExistence type="inferred from homology"/>
<protein>
    <recommendedName>
        <fullName evidence="3">endo-polygalacturonase</fullName>
        <ecNumber evidence="3">3.2.1.15</ecNumber>
    </recommendedName>
</protein>
<dbReference type="PANTHER" id="PTHR31884:SF9">
    <property type="entry name" value="ENDOPOLYGALACTURONASE D-RELATED"/>
    <property type="match status" value="1"/>
</dbReference>
<dbReference type="AlphaFoldDB" id="A0A8H8QVW4"/>
<evidence type="ECO:0000256" key="12">
    <source>
        <dbReference type="ARBA" id="ARBA00034074"/>
    </source>
</evidence>
<comment type="function">
    <text evidence="13">Involved in maceration and soft-rotting of plant tissue. Hydrolyzes the 1,4-alpha glycosidic bonds of de-esterified pectate in the smooth region of the plant cell wall.</text>
</comment>
<dbReference type="Proteomes" id="UP000431533">
    <property type="component" value="Unassembled WGS sequence"/>
</dbReference>
<dbReference type="GO" id="GO:0005576">
    <property type="term" value="C:extracellular region"/>
    <property type="evidence" value="ECO:0007669"/>
    <property type="project" value="UniProtKB-SubCell"/>
</dbReference>
<keyword evidence="7 14" id="KW-0378">Hydrolase</keyword>
<dbReference type="InterPro" id="IPR006626">
    <property type="entry name" value="PbH1"/>
</dbReference>
<keyword evidence="11" id="KW-0961">Cell wall biogenesis/degradation</keyword>
<comment type="subcellular location">
    <subcellularLocation>
        <location evidence="1">Secreted</location>
    </subcellularLocation>
</comment>
<evidence type="ECO:0000256" key="1">
    <source>
        <dbReference type="ARBA" id="ARBA00004613"/>
    </source>
</evidence>
<organism evidence="16 17">
    <name type="scientific">Lachnellula hyalina</name>
    <dbReference type="NCBI Taxonomy" id="1316788"/>
    <lineage>
        <taxon>Eukaryota</taxon>
        <taxon>Fungi</taxon>
        <taxon>Dikarya</taxon>
        <taxon>Ascomycota</taxon>
        <taxon>Pezizomycotina</taxon>
        <taxon>Leotiomycetes</taxon>
        <taxon>Helotiales</taxon>
        <taxon>Lachnaceae</taxon>
        <taxon>Lachnellula</taxon>
    </lineage>
</organism>
<dbReference type="EMBL" id="QGMH01000243">
    <property type="protein sequence ID" value="TVY22650.1"/>
    <property type="molecule type" value="Genomic_DNA"/>
</dbReference>
<dbReference type="GO" id="GO:0045490">
    <property type="term" value="P:pectin catabolic process"/>
    <property type="evidence" value="ECO:0007669"/>
    <property type="project" value="TreeGrafter"/>
</dbReference>
<sequence>MLPSPSKISTFYLIALSSLVPPATSTNTTSAPISTPTSTNTTTPCFCTTYPQIAPAISACPSLTLHNIHAPAHSAIALTSLVPGTTITFSGTTTFAYTPDSQFRPIQISGSGVSILGAPGSVIDGGGEMYWDGLGSNGGLAKPGQFMKVQITNHSTMSDLYIRNYPSHGINLAGVKDSIIENIILNNSLGDAPNNRSNGLSAAHNSDGFNIGNSANLVLRDSNVWNQDDCVVVSDSTNVSVSGMFCSGSHGLSIAGGGSGTGHDISNILFKDSVVTNSTNGLRIKTDFNATGSVTNVTFDNIRLEDIKTYGIDIQQDYLNGGPTGTASNGVLLGGITFRDVAGWVVEGAMDYYVLCGNGSCSDFEFEGVSVKGGNRSSCNYPETGCPGV</sequence>
<dbReference type="SUPFAM" id="SSF51126">
    <property type="entry name" value="Pectin lyase-like"/>
    <property type="match status" value="1"/>
</dbReference>
<dbReference type="InterPro" id="IPR050434">
    <property type="entry name" value="Glycosyl_hydrlase_28"/>
</dbReference>
<comment type="similarity">
    <text evidence="2 14">Belongs to the glycosyl hydrolase 28 family.</text>
</comment>
<evidence type="ECO:0000256" key="2">
    <source>
        <dbReference type="ARBA" id="ARBA00008834"/>
    </source>
</evidence>
<evidence type="ECO:0000256" key="14">
    <source>
        <dbReference type="RuleBase" id="RU361169"/>
    </source>
</evidence>
<keyword evidence="5 15" id="KW-0732">Signal</keyword>